<dbReference type="AlphaFoldDB" id="A0A4C1STH7"/>
<feature type="compositionally biased region" description="Basic and acidic residues" evidence="1">
    <location>
        <begin position="1"/>
        <end position="12"/>
    </location>
</feature>
<dbReference type="OrthoDB" id="546383at2759"/>
<evidence type="ECO:0000256" key="1">
    <source>
        <dbReference type="SAM" id="MobiDB-lite"/>
    </source>
</evidence>
<accession>A0A4C1STH7</accession>
<evidence type="ECO:0000313" key="2">
    <source>
        <dbReference type="EMBL" id="GBP04351.1"/>
    </source>
</evidence>
<dbReference type="Proteomes" id="UP000299102">
    <property type="component" value="Unassembled WGS sequence"/>
</dbReference>
<reference evidence="2 3" key="1">
    <citation type="journal article" date="2019" name="Commun. Biol.">
        <title>The bagworm genome reveals a unique fibroin gene that provides high tensile strength.</title>
        <authorList>
            <person name="Kono N."/>
            <person name="Nakamura H."/>
            <person name="Ohtoshi R."/>
            <person name="Tomita M."/>
            <person name="Numata K."/>
            <person name="Arakawa K."/>
        </authorList>
    </citation>
    <scope>NUCLEOTIDE SEQUENCE [LARGE SCALE GENOMIC DNA]</scope>
</reference>
<sequence>MNEIENREDNGEHQPGYCSAASVSRASLQEEIKKSEPKTSDFFTTCNLPKRFEHPPVILISVPLYISILVPVSDPNIDFGSAFYSTPNRFLRGKRGCSPGGSGWSSSPMGTRKSTRVTNVCYPNDFS</sequence>
<evidence type="ECO:0000313" key="3">
    <source>
        <dbReference type="Proteomes" id="UP000299102"/>
    </source>
</evidence>
<protein>
    <submittedName>
        <fullName evidence="2">Uncharacterized protein</fullName>
    </submittedName>
</protein>
<organism evidence="2 3">
    <name type="scientific">Eumeta variegata</name>
    <name type="common">Bagworm moth</name>
    <name type="synonym">Eumeta japonica</name>
    <dbReference type="NCBI Taxonomy" id="151549"/>
    <lineage>
        <taxon>Eukaryota</taxon>
        <taxon>Metazoa</taxon>
        <taxon>Ecdysozoa</taxon>
        <taxon>Arthropoda</taxon>
        <taxon>Hexapoda</taxon>
        <taxon>Insecta</taxon>
        <taxon>Pterygota</taxon>
        <taxon>Neoptera</taxon>
        <taxon>Endopterygota</taxon>
        <taxon>Lepidoptera</taxon>
        <taxon>Glossata</taxon>
        <taxon>Ditrysia</taxon>
        <taxon>Tineoidea</taxon>
        <taxon>Psychidae</taxon>
        <taxon>Oiketicinae</taxon>
        <taxon>Eumeta</taxon>
    </lineage>
</organism>
<feature type="region of interest" description="Disordered" evidence="1">
    <location>
        <begin position="1"/>
        <end position="23"/>
    </location>
</feature>
<gene>
    <name evidence="2" type="ORF">EVAR_6550_1</name>
</gene>
<comment type="caution">
    <text evidence="2">The sequence shown here is derived from an EMBL/GenBank/DDBJ whole genome shotgun (WGS) entry which is preliminary data.</text>
</comment>
<proteinExistence type="predicted"/>
<name>A0A4C1STH7_EUMVA</name>
<dbReference type="EMBL" id="BGZK01000013">
    <property type="protein sequence ID" value="GBP04351.1"/>
    <property type="molecule type" value="Genomic_DNA"/>
</dbReference>
<keyword evidence="3" id="KW-1185">Reference proteome</keyword>